<sequence>MRRWIRVDPWRGRQVVSGLFLLVGTAFAVVLLVTGGAALADGVDVVTALGIVGAMALMGVSLTFAARLHLAGVYVCASGVRLRHVFRTRTLPWSAVTGFAARPALFLGEPTIRDACWVLTVDGAFETPVQRRSREMGWRKEVGPVLSEADFDRLLTRLAAELADARRSVPAQTDGGVVSR</sequence>
<reference evidence="4" key="1">
    <citation type="journal article" date="2019" name="Int. J. Syst. Evol. Microbiol.">
        <title>The Global Catalogue of Microorganisms (GCM) 10K type strain sequencing project: providing services to taxonomists for standard genome sequencing and annotation.</title>
        <authorList>
            <consortium name="The Broad Institute Genomics Platform"/>
            <consortium name="The Broad Institute Genome Sequencing Center for Infectious Disease"/>
            <person name="Wu L."/>
            <person name="Ma J."/>
        </authorList>
    </citation>
    <scope>NUCLEOTIDE SEQUENCE [LARGE SCALE GENOMIC DNA]</scope>
    <source>
        <strain evidence="4">JCM 32148</strain>
    </source>
</reference>
<dbReference type="Proteomes" id="UP001597053">
    <property type="component" value="Unassembled WGS sequence"/>
</dbReference>
<accession>A0ABW3A2M3</accession>
<keyword evidence="4" id="KW-1185">Reference proteome</keyword>
<dbReference type="Pfam" id="PF10756">
    <property type="entry name" value="bPH_6"/>
    <property type="match status" value="1"/>
</dbReference>
<gene>
    <name evidence="3" type="ORF">ACFQZ8_14720</name>
</gene>
<evidence type="ECO:0000256" key="1">
    <source>
        <dbReference type="SAM" id="Phobius"/>
    </source>
</evidence>
<keyword evidence="1" id="KW-1133">Transmembrane helix</keyword>
<proteinExistence type="predicted"/>
<evidence type="ECO:0000313" key="3">
    <source>
        <dbReference type="EMBL" id="MFD0785156.1"/>
    </source>
</evidence>
<comment type="caution">
    <text evidence="3">The sequence shown here is derived from an EMBL/GenBank/DDBJ whole genome shotgun (WGS) entry which is preliminary data.</text>
</comment>
<dbReference type="InterPro" id="IPR019692">
    <property type="entry name" value="CFP-6_PH"/>
</dbReference>
<keyword evidence="1" id="KW-0812">Transmembrane</keyword>
<evidence type="ECO:0000259" key="2">
    <source>
        <dbReference type="Pfam" id="PF10756"/>
    </source>
</evidence>
<feature type="transmembrane region" description="Helical" evidence="1">
    <location>
        <begin position="50"/>
        <end position="77"/>
    </location>
</feature>
<organism evidence="3 4">
    <name type="scientific">Micromonospora azadirachtae</name>
    <dbReference type="NCBI Taxonomy" id="1970735"/>
    <lineage>
        <taxon>Bacteria</taxon>
        <taxon>Bacillati</taxon>
        <taxon>Actinomycetota</taxon>
        <taxon>Actinomycetes</taxon>
        <taxon>Micromonosporales</taxon>
        <taxon>Micromonosporaceae</taxon>
        <taxon>Micromonospora</taxon>
    </lineage>
</organism>
<protein>
    <submittedName>
        <fullName evidence="3">PH domain-containing protein</fullName>
    </submittedName>
</protein>
<dbReference type="EMBL" id="JBHTHM010000700">
    <property type="protein sequence ID" value="MFD0785156.1"/>
    <property type="molecule type" value="Genomic_DNA"/>
</dbReference>
<evidence type="ECO:0000313" key="4">
    <source>
        <dbReference type="Proteomes" id="UP001597053"/>
    </source>
</evidence>
<name>A0ABW3A2M3_9ACTN</name>
<keyword evidence="1" id="KW-0472">Membrane</keyword>
<feature type="domain" description="Low molecular weight protein antigen 6 PH" evidence="2">
    <location>
        <begin position="75"/>
        <end position="119"/>
    </location>
</feature>